<name>A0A3D6BPA6_9FLAO</name>
<organism evidence="3 4">
    <name type="scientific">Xanthomarina gelatinilytica</name>
    <dbReference type="NCBI Taxonomy" id="1137281"/>
    <lineage>
        <taxon>Bacteria</taxon>
        <taxon>Pseudomonadati</taxon>
        <taxon>Bacteroidota</taxon>
        <taxon>Flavobacteriia</taxon>
        <taxon>Flavobacteriales</taxon>
        <taxon>Flavobacteriaceae</taxon>
        <taxon>Xanthomarina</taxon>
    </lineage>
</organism>
<evidence type="ECO:0000259" key="2">
    <source>
        <dbReference type="Pfam" id="PF08547"/>
    </source>
</evidence>
<dbReference type="AlphaFoldDB" id="A0A3D6BPA6"/>
<evidence type="ECO:0000256" key="1">
    <source>
        <dbReference type="ARBA" id="ARBA00007884"/>
    </source>
</evidence>
<dbReference type="EMBL" id="DPRK01000065">
    <property type="protein sequence ID" value="HCY80828.1"/>
    <property type="molecule type" value="Genomic_DNA"/>
</dbReference>
<dbReference type="PANTHER" id="PTHR13194:SF19">
    <property type="entry name" value="NAD(P)-BINDING ROSSMANN-FOLD SUPERFAMILY PROTEIN"/>
    <property type="match status" value="1"/>
</dbReference>
<feature type="domain" description="NADH:ubiquinone oxidoreductase intermediate-associated protein 30" evidence="2">
    <location>
        <begin position="4"/>
        <end position="154"/>
    </location>
</feature>
<proteinExistence type="inferred from homology"/>
<sequence>MVLFHFQNNSNLSQWQVLNDVVMGGRSQANFGVNNQGFAEFSGHVSLENNGGFSSVKYPLSPIDITNFNKLVIKIKGDNKRYQLRLKTNKLDAHSYITYFETSGLWQELEFLFADFYPTYRGRRLELPNFPGEQMEELGFMIANKKAQDFKLEIAQIRIL</sequence>
<gene>
    <name evidence="3" type="ORF">DHV22_04080</name>
</gene>
<comment type="similarity">
    <text evidence="1">Belongs to the CIA30 family.</text>
</comment>
<dbReference type="Pfam" id="PF08547">
    <property type="entry name" value="CIA30"/>
    <property type="match status" value="1"/>
</dbReference>
<dbReference type="SUPFAM" id="SSF49785">
    <property type="entry name" value="Galactose-binding domain-like"/>
    <property type="match status" value="1"/>
</dbReference>
<dbReference type="InterPro" id="IPR008979">
    <property type="entry name" value="Galactose-bd-like_sf"/>
</dbReference>
<reference evidence="3 4" key="1">
    <citation type="journal article" date="2018" name="Nat. Biotechnol.">
        <title>A standardized bacterial taxonomy based on genome phylogeny substantially revises the tree of life.</title>
        <authorList>
            <person name="Parks D.H."/>
            <person name="Chuvochina M."/>
            <person name="Waite D.W."/>
            <person name="Rinke C."/>
            <person name="Skarshewski A."/>
            <person name="Chaumeil P.A."/>
            <person name="Hugenholtz P."/>
        </authorList>
    </citation>
    <scope>NUCLEOTIDE SEQUENCE [LARGE SCALE GENOMIC DNA]</scope>
    <source>
        <strain evidence="3">UBA10227</strain>
    </source>
</reference>
<comment type="caution">
    <text evidence="3">The sequence shown here is derived from an EMBL/GenBank/DDBJ whole genome shotgun (WGS) entry which is preliminary data.</text>
</comment>
<protein>
    <submittedName>
        <fullName evidence="3">CIA30 family protein</fullName>
    </submittedName>
</protein>
<evidence type="ECO:0000313" key="4">
    <source>
        <dbReference type="Proteomes" id="UP000263268"/>
    </source>
</evidence>
<accession>A0A3D6BPA6</accession>
<dbReference type="PANTHER" id="PTHR13194">
    <property type="entry name" value="COMPLEX I INTERMEDIATE-ASSOCIATED PROTEIN 30"/>
    <property type="match status" value="1"/>
</dbReference>
<evidence type="ECO:0000313" key="3">
    <source>
        <dbReference type="EMBL" id="HCY80828.1"/>
    </source>
</evidence>
<dbReference type="InterPro" id="IPR013857">
    <property type="entry name" value="NADH-UbQ_OxRdtase-assoc_prot30"/>
</dbReference>
<dbReference type="Proteomes" id="UP000263268">
    <property type="component" value="Unassembled WGS sequence"/>
</dbReference>
<dbReference type="InterPro" id="IPR039131">
    <property type="entry name" value="NDUFAF1"/>
</dbReference>